<name>A0A8J4TDM8_9TREM</name>
<evidence type="ECO:0000313" key="2">
    <source>
        <dbReference type="Proteomes" id="UP000748531"/>
    </source>
</evidence>
<accession>A0A8J4TDM8</accession>
<dbReference type="EMBL" id="LUCH01000641">
    <property type="protein sequence ID" value="KAF5404653.1"/>
    <property type="molecule type" value="Genomic_DNA"/>
</dbReference>
<dbReference type="Proteomes" id="UP000748531">
    <property type="component" value="Unassembled WGS sequence"/>
</dbReference>
<organism evidence="1 2">
    <name type="scientific">Paragonimus heterotremus</name>
    <dbReference type="NCBI Taxonomy" id="100268"/>
    <lineage>
        <taxon>Eukaryota</taxon>
        <taxon>Metazoa</taxon>
        <taxon>Spiralia</taxon>
        <taxon>Lophotrochozoa</taxon>
        <taxon>Platyhelminthes</taxon>
        <taxon>Trematoda</taxon>
        <taxon>Digenea</taxon>
        <taxon>Plagiorchiida</taxon>
        <taxon>Troglotremata</taxon>
        <taxon>Troglotrematidae</taxon>
        <taxon>Paragonimus</taxon>
    </lineage>
</organism>
<dbReference type="OrthoDB" id="6221250at2759"/>
<evidence type="ECO:0000313" key="1">
    <source>
        <dbReference type="EMBL" id="KAF5404653.1"/>
    </source>
</evidence>
<reference evidence="1" key="1">
    <citation type="submission" date="2019-05" db="EMBL/GenBank/DDBJ databases">
        <title>Annotation for the trematode Paragonimus heterotremus.</title>
        <authorList>
            <person name="Choi Y.-J."/>
        </authorList>
    </citation>
    <scope>NUCLEOTIDE SEQUENCE</scope>
    <source>
        <strain evidence="1">LC</strain>
    </source>
</reference>
<sequence length="281" mass="31778">MELCQLSDDLSTNCEQWDTTHGIKFLNLKRSTCQCIVLIYYNLDQVSFGKFRNTFIAHSPVMKAYGNGEFVGMAKDICCVEGVFPKHQNIGLLTFDNPDEAMKCIDSKPELREPHHYGGYDLFIIPLCSPVQSWPGYRFIQLDIYEPKNSTVFTKYMNILVPIVTRHGGHVIAGTTQSGQFMGARRPSFFFIVQWRSRDAFFACNAEADNLFCPPAPVPSLEDSNIMTTSTHCPPVVRNVKRRVCRDSLLKKSVTPLQRESGASCASRILFELDTQHIAMC</sequence>
<dbReference type="SUPFAM" id="SSF54909">
    <property type="entry name" value="Dimeric alpha+beta barrel"/>
    <property type="match status" value="1"/>
</dbReference>
<dbReference type="AlphaFoldDB" id="A0A8J4TDM8"/>
<proteinExistence type="predicted"/>
<keyword evidence="2" id="KW-1185">Reference proteome</keyword>
<protein>
    <submittedName>
        <fullName evidence="1">Uncharacterized protein</fullName>
    </submittedName>
</protein>
<comment type="caution">
    <text evidence="1">The sequence shown here is derived from an EMBL/GenBank/DDBJ whole genome shotgun (WGS) entry which is preliminary data.</text>
</comment>
<dbReference type="InterPro" id="IPR011008">
    <property type="entry name" value="Dimeric_a/b-barrel"/>
</dbReference>
<gene>
    <name evidence="1" type="ORF">PHET_01938</name>
</gene>
<dbReference type="Gene3D" id="3.30.70.100">
    <property type="match status" value="1"/>
</dbReference>